<dbReference type="InterPro" id="IPR011251">
    <property type="entry name" value="Luciferase-like_dom"/>
</dbReference>
<accession>A0ABQ6VCI7</accession>
<dbReference type="RefSeq" id="WP_151844836.1">
    <property type="nucleotide sequence ID" value="NZ_WBZJ01000004.1"/>
</dbReference>
<keyword evidence="3" id="KW-0560">Oxidoreductase</keyword>
<dbReference type="Pfam" id="PF00296">
    <property type="entry name" value="Bac_luciferase"/>
    <property type="match status" value="1"/>
</dbReference>
<feature type="domain" description="Luciferase-like" evidence="5">
    <location>
        <begin position="41"/>
        <end position="245"/>
    </location>
</feature>
<evidence type="ECO:0000256" key="1">
    <source>
        <dbReference type="ARBA" id="ARBA00022630"/>
    </source>
</evidence>
<proteinExistence type="predicted"/>
<organism evidence="6 7">
    <name type="scientific">Corynebacterium zhongnanshanii</name>
    <dbReference type="NCBI Taxonomy" id="2768834"/>
    <lineage>
        <taxon>Bacteria</taxon>
        <taxon>Bacillati</taxon>
        <taxon>Actinomycetota</taxon>
        <taxon>Actinomycetes</taxon>
        <taxon>Mycobacteriales</taxon>
        <taxon>Corynebacteriaceae</taxon>
        <taxon>Corynebacterium</taxon>
    </lineage>
</organism>
<evidence type="ECO:0000313" key="6">
    <source>
        <dbReference type="EMBL" id="KAB3519188.1"/>
    </source>
</evidence>
<evidence type="ECO:0000256" key="3">
    <source>
        <dbReference type="ARBA" id="ARBA00023002"/>
    </source>
</evidence>
<evidence type="ECO:0000259" key="5">
    <source>
        <dbReference type="Pfam" id="PF00296"/>
    </source>
</evidence>
<dbReference type="PANTHER" id="PTHR30011">
    <property type="entry name" value="ALKANESULFONATE MONOOXYGENASE-RELATED"/>
    <property type="match status" value="1"/>
</dbReference>
<dbReference type="InterPro" id="IPR020020">
    <property type="entry name" value="Luciferase-type_oxidoreductase"/>
</dbReference>
<name>A0ABQ6VCI7_9CORY</name>
<reference evidence="6 7" key="1">
    <citation type="submission" date="2019-10" db="EMBL/GenBank/DDBJ databases">
        <title>Corynebacterium sp novel species isolated from the respiratory tract of Marmot.</title>
        <authorList>
            <person name="Zhang G."/>
        </authorList>
    </citation>
    <scope>NUCLEOTIDE SEQUENCE [LARGE SCALE GENOMIC DNA]</scope>
    <source>
        <strain evidence="6 7">336</strain>
    </source>
</reference>
<dbReference type="PANTHER" id="PTHR30011:SF16">
    <property type="entry name" value="C2H2 FINGER DOMAIN TRANSCRIPTION FACTOR (EUROFUNG)-RELATED"/>
    <property type="match status" value="1"/>
</dbReference>
<keyword evidence="2" id="KW-0288">FMN</keyword>
<sequence length="329" mass="36376">MLKPASTPHTQHCAFSRTFQEGHLTLGLAYPLENVGTDMRSEQHPRMDIQEHVALTQLAEKVGFSAVWARDVPLHDPDFGDVGHIYDPWTFLSYIAASTETIGLGTAGVVLPLHHPIDIAKQSASLDQISGGRFIMGVVSGDRPIEYPAYGKDQGARGEDFRASLDFITKAHSVSFRPINTSSATLRGADVIPKPTTHHVPMLVTGSAQQSMEWIAEHGDGWITYPRGPQQQKELVGNWHQTVRELTGGFKPFAQSLGVDLAEDPDAEMQSRHMGYRLGRNALVEFLRFHRDAGVNHVILGLRSKDRPMQEVIEELGEYVLPEFSAAQP</sequence>
<dbReference type="Proteomes" id="UP000436181">
    <property type="component" value="Unassembled WGS sequence"/>
</dbReference>
<keyword evidence="7" id="KW-1185">Reference proteome</keyword>
<evidence type="ECO:0000313" key="7">
    <source>
        <dbReference type="Proteomes" id="UP000436181"/>
    </source>
</evidence>
<comment type="caution">
    <text evidence="6">The sequence shown here is derived from an EMBL/GenBank/DDBJ whole genome shotgun (WGS) entry which is preliminary data.</text>
</comment>
<evidence type="ECO:0000256" key="2">
    <source>
        <dbReference type="ARBA" id="ARBA00022643"/>
    </source>
</evidence>
<dbReference type="InterPro" id="IPR036661">
    <property type="entry name" value="Luciferase-like_sf"/>
</dbReference>
<dbReference type="NCBIfam" id="TIGR03571">
    <property type="entry name" value="lucif_BA3436"/>
    <property type="match status" value="1"/>
</dbReference>
<evidence type="ECO:0000256" key="4">
    <source>
        <dbReference type="ARBA" id="ARBA00023033"/>
    </source>
</evidence>
<protein>
    <submittedName>
        <fullName evidence="6">LLM class oxidoreductase</fullName>
    </submittedName>
</protein>
<keyword evidence="1" id="KW-0285">Flavoprotein</keyword>
<dbReference type="EMBL" id="WBZJ01000004">
    <property type="protein sequence ID" value="KAB3519188.1"/>
    <property type="molecule type" value="Genomic_DNA"/>
</dbReference>
<dbReference type="InterPro" id="IPR051260">
    <property type="entry name" value="Diverse_substr_monoxygenases"/>
</dbReference>
<dbReference type="Gene3D" id="3.20.20.30">
    <property type="entry name" value="Luciferase-like domain"/>
    <property type="match status" value="1"/>
</dbReference>
<gene>
    <name evidence="6" type="ORF">F8377_09345</name>
</gene>
<dbReference type="SUPFAM" id="SSF51679">
    <property type="entry name" value="Bacterial luciferase-like"/>
    <property type="match status" value="1"/>
</dbReference>
<keyword evidence="4" id="KW-0503">Monooxygenase</keyword>